<comment type="catalytic activity">
    <reaction evidence="9">
        <text>[DNA-directed RNA polymerase] + ATP = phospho-[DNA-directed RNA polymerase] + ADP + H(+)</text>
        <dbReference type="Rhea" id="RHEA:10216"/>
        <dbReference type="Rhea" id="RHEA-COMP:11321"/>
        <dbReference type="Rhea" id="RHEA-COMP:11322"/>
        <dbReference type="ChEBI" id="CHEBI:15378"/>
        <dbReference type="ChEBI" id="CHEBI:30616"/>
        <dbReference type="ChEBI" id="CHEBI:43176"/>
        <dbReference type="ChEBI" id="CHEBI:68546"/>
        <dbReference type="ChEBI" id="CHEBI:456216"/>
        <dbReference type="EC" id="2.7.11.23"/>
    </reaction>
</comment>
<evidence type="ECO:0000256" key="7">
    <source>
        <dbReference type="ARBA" id="ARBA00047811"/>
    </source>
</evidence>
<evidence type="ECO:0000256" key="8">
    <source>
        <dbReference type="ARBA" id="ARBA00048367"/>
    </source>
</evidence>
<comment type="catalytic activity">
    <reaction evidence="7">
        <text>L-threonyl-[protein] + ATP = O-phospho-L-threonyl-[protein] + ADP + H(+)</text>
        <dbReference type="Rhea" id="RHEA:46608"/>
        <dbReference type="Rhea" id="RHEA-COMP:11060"/>
        <dbReference type="Rhea" id="RHEA-COMP:11605"/>
        <dbReference type="ChEBI" id="CHEBI:15378"/>
        <dbReference type="ChEBI" id="CHEBI:30013"/>
        <dbReference type="ChEBI" id="CHEBI:30616"/>
        <dbReference type="ChEBI" id="CHEBI:61977"/>
        <dbReference type="ChEBI" id="CHEBI:456216"/>
        <dbReference type="EC" id="2.7.11.22"/>
    </reaction>
</comment>
<dbReference type="CDD" id="cd07842">
    <property type="entry name" value="STKc_CDK8_like"/>
    <property type="match status" value="1"/>
</dbReference>
<keyword evidence="4 10" id="KW-0547">Nucleotide-binding</keyword>
<evidence type="ECO:0000256" key="9">
    <source>
        <dbReference type="ARBA" id="ARBA00049280"/>
    </source>
</evidence>
<dbReference type="GO" id="GO:0016592">
    <property type="term" value="C:mediator complex"/>
    <property type="evidence" value="ECO:0007669"/>
    <property type="project" value="TreeGrafter"/>
</dbReference>
<dbReference type="AlphaFoldDB" id="A0A090M6B9"/>
<proteinExistence type="inferred from homology"/>
<organism evidence="14 15">
    <name type="scientific">Ostreococcus tauri</name>
    <name type="common">Marine green alga</name>
    <dbReference type="NCBI Taxonomy" id="70448"/>
    <lineage>
        <taxon>Eukaryota</taxon>
        <taxon>Viridiplantae</taxon>
        <taxon>Chlorophyta</taxon>
        <taxon>Mamiellophyceae</taxon>
        <taxon>Mamiellales</taxon>
        <taxon>Bathycoccaceae</taxon>
        <taxon>Ostreococcus</taxon>
    </lineage>
</organism>
<evidence type="ECO:0000256" key="11">
    <source>
        <dbReference type="RuleBase" id="RU000304"/>
    </source>
</evidence>
<keyword evidence="2 11" id="KW-0723">Serine/threonine-protein kinase</keyword>
<dbReference type="OrthoDB" id="6284126at2759"/>
<dbReference type="GO" id="GO:0008353">
    <property type="term" value="F:RNA polymerase II CTD heptapeptide repeat kinase activity"/>
    <property type="evidence" value="ECO:0007669"/>
    <property type="project" value="UniProtKB-EC"/>
</dbReference>
<feature type="compositionally biased region" description="Basic and acidic residues" evidence="12">
    <location>
        <begin position="363"/>
        <end position="378"/>
    </location>
</feature>
<comment type="catalytic activity">
    <reaction evidence="8">
        <text>L-seryl-[protein] + ATP = O-phospho-L-seryl-[protein] + ADP + H(+)</text>
        <dbReference type="Rhea" id="RHEA:17989"/>
        <dbReference type="Rhea" id="RHEA-COMP:9863"/>
        <dbReference type="Rhea" id="RHEA-COMP:11604"/>
        <dbReference type="ChEBI" id="CHEBI:15378"/>
        <dbReference type="ChEBI" id="CHEBI:29999"/>
        <dbReference type="ChEBI" id="CHEBI:30616"/>
        <dbReference type="ChEBI" id="CHEBI:83421"/>
        <dbReference type="ChEBI" id="CHEBI:456216"/>
        <dbReference type="EC" id="2.7.11.22"/>
    </reaction>
</comment>
<evidence type="ECO:0000256" key="3">
    <source>
        <dbReference type="ARBA" id="ARBA00022679"/>
    </source>
</evidence>
<gene>
    <name evidence="14" type="ORF">OT_ostta12g00500</name>
</gene>
<dbReference type="InterPro" id="IPR017441">
    <property type="entry name" value="Protein_kinase_ATP_BS"/>
</dbReference>
<dbReference type="FunCoup" id="A0A090M6B9">
    <property type="interactions" value="1925"/>
</dbReference>
<keyword evidence="5 14" id="KW-0418">Kinase</keyword>
<dbReference type="InParanoid" id="A0A090M6B9"/>
<dbReference type="InterPro" id="IPR000719">
    <property type="entry name" value="Prot_kinase_dom"/>
</dbReference>
<protein>
    <submittedName>
        <fullName evidence="14">Serine/threonine-protein kinase, active site</fullName>
    </submittedName>
</protein>
<dbReference type="GO" id="GO:0004693">
    <property type="term" value="F:cyclin-dependent protein serine/threonine kinase activity"/>
    <property type="evidence" value="ECO:0007669"/>
    <property type="project" value="UniProtKB-EC"/>
</dbReference>
<keyword evidence="3" id="KW-0808">Transferase</keyword>
<evidence type="ECO:0000256" key="1">
    <source>
        <dbReference type="ARBA" id="ARBA00006485"/>
    </source>
</evidence>
<feature type="region of interest" description="Disordered" evidence="12">
    <location>
        <begin position="363"/>
        <end position="398"/>
    </location>
</feature>
<dbReference type="PANTHER" id="PTHR24056">
    <property type="entry name" value="CELL DIVISION PROTEIN KINASE"/>
    <property type="match status" value="1"/>
</dbReference>
<comment type="caution">
    <text evidence="14">The sequence shown here is derived from an EMBL/GenBank/DDBJ whole genome shotgun (WGS) entry which is preliminary data.</text>
</comment>
<feature type="domain" description="Protein kinase" evidence="13">
    <location>
        <begin position="11"/>
        <end position="332"/>
    </location>
</feature>
<evidence type="ECO:0000256" key="6">
    <source>
        <dbReference type="ARBA" id="ARBA00022840"/>
    </source>
</evidence>
<dbReference type="STRING" id="70448.A0A090M6B9"/>
<dbReference type="KEGG" id="ota:OT_ostta12g00500"/>
<evidence type="ECO:0000259" key="13">
    <source>
        <dbReference type="PROSITE" id="PS50011"/>
    </source>
</evidence>
<evidence type="ECO:0000313" key="15">
    <source>
        <dbReference type="Proteomes" id="UP000009170"/>
    </source>
</evidence>
<dbReference type="PROSITE" id="PS00107">
    <property type="entry name" value="PROTEIN_KINASE_ATP"/>
    <property type="match status" value="1"/>
</dbReference>
<evidence type="ECO:0000313" key="14">
    <source>
        <dbReference type="EMBL" id="CEF99785.1"/>
    </source>
</evidence>
<name>A0A090M6B9_OSTTA</name>
<feature type="compositionally biased region" description="Basic and acidic residues" evidence="12">
    <location>
        <begin position="386"/>
        <end position="398"/>
    </location>
</feature>
<evidence type="ECO:0000256" key="4">
    <source>
        <dbReference type="ARBA" id="ARBA00022741"/>
    </source>
</evidence>
<reference evidence="14 15" key="2">
    <citation type="journal article" date="2014" name="BMC Genomics">
        <title>An improved genome of the model marine alga Ostreococcus tauri unfolds by assessing Illumina de novo assemblies.</title>
        <authorList>
            <person name="Blanc-Mathieu R."/>
            <person name="Verhelst B."/>
            <person name="Derelle E."/>
            <person name="Rombauts S."/>
            <person name="Bouget F.Y."/>
            <person name="Carre I."/>
            <person name="Chateau A."/>
            <person name="Eyre-Walker A."/>
            <person name="Grimsley N."/>
            <person name="Moreau H."/>
            <person name="Piegu B."/>
            <person name="Rivals E."/>
            <person name="Schackwitz W."/>
            <person name="Van de Peer Y."/>
            <person name="Piganeau G."/>
        </authorList>
    </citation>
    <scope>NUCLEOTIDE SEQUENCE [LARGE SCALE GENOMIC DNA]</scope>
    <source>
        <strain evidence="15">OTTH 0595 / CCAP 157/2 / RCC745</strain>
    </source>
</reference>
<dbReference type="RefSeq" id="XP_022840036.1">
    <property type="nucleotide sequence ID" value="XM_022982810.1"/>
</dbReference>
<dbReference type="SMART" id="SM00220">
    <property type="entry name" value="S_TKc"/>
    <property type="match status" value="1"/>
</dbReference>
<dbReference type="Proteomes" id="UP000009170">
    <property type="component" value="Unassembled WGS sequence"/>
</dbReference>
<dbReference type="InterPro" id="IPR050108">
    <property type="entry name" value="CDK"/>
</dbReference>
<feature type="binding site" evidence="10">
    <location>
        <position position="39"/>
    </location>
    <ligand>
        <name>ATP</name>
        <dbReference type="ChEBI" id="CHEBI:30616"/>
    </ligand>
</feature>
<dbReference type="GO" id="GO:0005524">
    <property type="term" value="F:ATP binding"/>
    <property type="evidence" value="ECO:0007669"/>
    <property type="project" value="UniProtKB-UniRule"/>
</dbReference>
<keyword evidence="15" id="KW-1185">Reference proteome</keyword>
<dbReference type="EMBL" id="CAID01000012">
    <property type="protein sequence ID" value="CEF99785.1"/>
    <property type="molecule type" value="Genomic_DNA"/>
</dbReference>
<evidence type="ECO:0000256" key="5">
    <source>
        <dbReference type="ARBA" id="ARBA00022777"/>
    </source>
</evidence>
<dbReference type="Gene3D" id="1.10.510.10">
    <property type="entry name" value="Transferase(Phosphotransferase) domain 1"/>
    <property type="match status" value="1"/>
</dbReference>
<dbReference type="PROSITE" id="PS00108">
    <property type="entry name" value="PROTEIN_KINASE_ST"/>
    <property type="match status" value="1"/>
</dbReference>
<dbReference type="PROSITE" id="PS50011">
    <property type="entry name" value="PROTEIN_KINASE_DOM"/>
    <property type="match status" value="1"/>
</dbReference>
<dbReference type="InterPro" id="IPR008271">
    <property type="entry name" value="Ser/Thr_kinase_AS"/>
</dbReference>
<evidence type="ECO:0000256" key="2">
    <source>
        <dbReference type="ARBA" id="ARBA00022527"/>
    </source>
</evidence>
<keyword evidence="6 10" id="KW-0067">ATP-binding</keyword>
<evidence type="ECO:0000256" key="12">
    <source>
        <dbReference type="SAM" id="MobiDB-lite"/>
    </source>
</evidence>
<dbReference type="Pfam" id="PF00069">
    <property type="entry name" value="Pkinase"/>
    <property type="match status" value="1"/>
</dbReference>
<dbReference type="InterPro" id="IPR011009">
    <property type="entry name" value="Kinase-like_dom_sf"/>
</dbReference>
<dbReference type="SUPFAM" id="SSF56112">
    <property type="entry name" value="Protein kinase-like (PK-like)"/>
    <property type="match status" value="1"/>
</dbReference>
<dbReference type="Gene3D" id="3.30.200.20">
    <property type="entry name" value="Phosphorylase Kinase, domain 1"/>
    <property type="match status" value="1"/>
</dbReference>
<comment type="similarity">
    <text evidence="1">Belongs to the protein kinase superfamily. CMGC Ser/Thr protein kinase family. CDC2/CDKX subfamily.</text>
</comment>
<dbReference type="GeneID" id="9836259"/>
<evidence type="ECO:0000256" key="10">
    <source>
        <dbReference type="PROSITE-ProRule" id="PRU10141"/>
    </source>
</evidence>
<reference evidence="15" key="1">
    <citation type="journal article" date="2006" name="Proc. Natl. Acad. Sci. U.S.A.">
        <title>Genome analysis of the smallest free-living eukaryote Ostreococcus tauri unveils many unique features.</title>
        <authorList>
            <person name="Derelle E."/>
            <person name="Ferraz C."/>
            <person name="Rombauts S."/>
            <person name="Rouze P."/>
            <person name="Worden A.Z."/>
            <person name="Robbens S."/>
            <person name="Partensky F."/>
            <person name="Degroeve S."/>
            <person name="Echeynie S."/>
            <person name="Cooke R."/>
            <person name="Saeys Y."/>
            <person name="Wuyts J."/>
            <person name="Jabbari K."/>
            <person name="Bowler C."/>
            <person name="Panaud O."/>
            <person name="Piegu B."/>
            <person name="Ball S.G."/>
            <person name="Ral J.-P."/>
            <person name="Bouget F.-Y."/>
            <person name="Piganeau G."/>
            <person name="De Baets B."/>
            <person name="Picard A."/>
            <person name="Delseny M."/>
            <person name="Demaille J."/>
            <person name="Van de Peer Y."/>
            <person name="Moreau H."/>
        </authorList>
    </citation>
    <scope>NUCLEOTIDE SEQUENCE [LARGE SCALE GENOMIC DNA]</scope>
    <source>
        <strain evidence="15">OTTH 0595 / CCAP 157/2 / RCC745</strain>
    </source>
</reference>
<dbReference type="PANTHER" id="PTHR24056:SF495">
    <property type="entry name" value="CYCLIN-DEPENDENT KINASE 8-RELATED"/>
    <property type="match status" value="1"/>
</dbReference>
<sequence length="398" mass="45475">MARRAREDDGFEIQGQIGEGAFGRVMHARDGRGRVYAIKTFKAPPTSTSGREQMVGLPAPTVREVTMLRAMKHENVVRLHKVIVDKAELSLSIAIDYAEYDLGAILTWHRRHRRYVHPRMVKSATWQLLHGLWYLHSNWIIHRDIKPQNVLVMGDGSECGVVKIADFGLARFVDPASVLRPLHENGPVVTLWYRAPELLLGARHYTRAIDIWAAGCIFAELVTLVVPFKGIPKEKEDPRTMYQYEQLESIVKHKGTPTVDQWPLVIDHPYYDKAKSCLFADSQSELVKPDERAPMRDKALAPEIRHVFEELCAYDPEKRPTAYEALTDFDYFAKDDPEPKRNIFDYEGNAGDARVVYPHRKIVQAEKPHDDEIKRKASDGGSDQTATREEGEVKRTRV</sequence>
<dbReference type="FunFam" id="1.10.510.10:FF:000785">
    <property type="entry name" value="CMGC/CDK/CDK8 protein kinase"/>
    <property type="match status" value="1"/>
</dbReference>
<accession>A0A090M6B9</accession>